<dbReference type="RefSeq" id="WP_093520184.1">
    <property type="nucleotide sequence ID" value="NZ_FOIJ01000006.1"/>
</dbReference>
<keyword evidence="1" id="KW-0315">Glutamine amidotransferase</keyword>
<organism evidence="3 4">
    <name type="scientific">Stigmatella erecta</name>
    <dbReference type="NCBI Taxonomy" id="83460"/>
    <lineage>
        <taxon>Bacteria</taxon>
        <taxon>Pseudomonadati</taxon>
        <taxon>Myxococcota</taxon>
        <taxon>Myxococcia</taxon>
        <taxon>Myxococcales</taxon>
        <taxon>Cystobacterineae</taxon>
        <taxon>Archangiaceae</taxon>
        <taxon>Stigmatella</taxon>
    </lineage>
</organism>
<reference evidence="4" key="1">
    <citation type="submission" date="2016-10" db="EMBL/GenBank/DDBJ databases">
        <authorList>
            <person name="Varghese N."/>
            <person name="Submissions S."/>
        </authorList>
    </citation>
    <scope>NUCLEOTIDE SEQUENCE [LARGE SCALE GENOMIC DNA]</scope>
    <source>
        <strain evidence="4">DSM 16858</strain>
    </source>
</reference>
<dbReference type="Proteomes" id="UP000199181">
    <property type="component" value="Unassembled WGS sequence"/>
</dbReference>
<gene>
    <name evidence="3" type="ORF">SAMN05443639_10683</name>
</gene>
<dbReference type="AlphaFoldDB" id="A0A1I0IK95"/>
<dbReference type="SUPFAM" id="SSF52317">
    <property type="entry name" value="Class I glutamine amidotransferase-like"/>
    <property type="match status" value="1"/>
</dbReference>
<dbReference type="EMBL" id="FOIJ01000006">
    <property type="protein sequence ID" value="SET96788.1"/>
    <property type="molecule type" value="Genomic_DNA"/>
</dbReference>
<accession>A0A1I0IK95</accession>
<dbReference type="Pfam" id="PF00117">
    <property type="entry name" value="GATase"/>
    <property type="match status" value="1"/>
</dbReference>
<dbReference type="InterPro" id="IPR017926">
    <property type="entry name" value="GATASE"/>
</dbReference>
<keyword evidence="4" id="KW-1185">Reference proteome</keyword>
<protein>
    <submittedName>
        <fullName evidence="3">Anthranilate synthase component 2</fullName>
    </submittedName>
</protein>
<feature type="domain" description="Glutamine amidotransferase" evidence="2">
    <location>
        <begin position="4"/>
        <end position="190"/>
    </location>
</feature>
<evidence type="ECO:0000259" key="2">
    <source>
        <dbReference type="Pfam" id="PF00117"/>
    </source>
</evidence>
<sequence length="206" mass="22740">MRTLIIDNYDSFTYNLYQYVGELDERPLVYRNDALTLEQVRALAPDRIIISPGPGSPDNPAYFGVCMRVILELGPTLPVLGVCLGHQGIISAFGGKVVRAPSPIHGKVFPIEHNGSEIFQGLPTRLDVMRYHSLVGEPSSIPACLEVTARTVEGDIIMGVRHRRYPIYGIQFHPESIGTQTGKQMLRNFLDLSGTAFSRFPQASVA</sequence>
<dbReference type="PRINTS" id="PR00096">
    <property type="entry name" value="GATASE"/>
</dbReference>
<dbReference type="PROSITE" id="PS51273">
    <property type="entry name" value="GATASE_TYPE_1"/>
    <property type="match status" value="1"/>
</dbReference>
<dbReference type="GO" id="GO:0004049">
    <property type="term" value="F:anthranilate synthase activity"/>
    <property type="evidence" value="ECO:0007669"/>
    <property type="project" value="TreeGrafter"/>
</dbReference>
<dbReference type="InterPro" id="IPR029062">
    <property type="entry name" value="Class_I_gatase-like"/>
</dbReference>
<evidence type="ECO:0000313" key="3">
    <source>
        <dbReference type="EMBL" id="SET96788.1"/>
    </source>
</evidence>
<dbReference type="PRINTS" id="PR00097">
    <property type="entry name" value="ANTSNTHASEII"/>
</dbReference>
<dbReference type="PRINTS" id="PR00099">
    <property type="entry name" value="CPSGATASE"/>
</dbReference>
<dbReference type="Gene3D" id="3.40.50.880">
    <property type="match status" value="1"/>
</dbReference>
<dbReference type="FunFam" id="3.40.50.880:FF:000003">
    <property type="entry name" value="Anthranilate synthase component II"/>
    <property type="match status" value="1"/>
</dbReference>
<proteinExistence type="predicted"/>
<dbReference type="PANTHER" id="PTHR43418">
    <property type="entry name" value="MULTIFUNCTIONAL TRYPTOPHAN BIOSYNTHESIS PROTEIN-RELATED"/>
    <property type="match status" value="1"/>
</dbReference>
<dbReference type="PANTHER" id="PTHR43418:SF4">
    <property type="entry name" value="MULTIFUNCTIONAL TRYPTOPHAN BIOSYNTHESIS PROTEIN"/>
    <property type="match status" value="1"/>
</dbReference>
<dbReference type="GO" id="GO:0000162">
    <property type="term" value="P:L-tryptophan biosynthetic process"/>
    <property type="evidence" value="ECO:0007669"/>
    <property type="project" value="TreeGrafter"/>
</dbReference>
<dbReference type="CDD" id="cd01743">
    <property type="entry name" value="GATase1_Anthranilate_Synthase"/>
    <property type="match status" value="1"/>
</dbReference>
<name>A0A1I0IK95_9BACT</name>
<evidence type="ECO:0000313" key="4">
    <source>
        <dbReference type="Proteomes" id="UP000199181"/>
    </source>
</evidence>
<dbReference type="InterPro" id="IPR050472">
    <property type="entry name" value="Anth_synth/Amidotransfase"/>
</dbReference>
<evidence type="ECO:0000256" key="1">
    <source>
        <dbReference type="ARBA" id="ARBA00022962"/>
    </source>
</evidence>
<dbReference type="NCBIfam" id="TIGR00566">
    <property type="entry name" value="trpG_papA"/>
    <property type="match status" value="1"/>
</dbReference>
<dbReference type="GO" id="GO:0005829">
    <property type="term" value="C:cytosol"/>
    <property type="evidence" value="ECO:0007669"/>
    <property type="project" value="TreeGrafter"/>
</dbReference>
<dbReference type="InterPro" id="IPR006221">
    <property type="entry name" value="TrpG/PapA_dom"/>
</dbReference>